<proteinExistence type="inferred from homology"/>
<dbReference type="PRINTS" id="PR00753">
    <property type="entry name" value="ACCSYNTHASE"/>
</dbReference>
<dbReference type="InterPro" id="IPR015424">
    <property type="entry name" value="PyrdxlP-dep_Trfase"/>
</dbReference>
<organism evidence="4 5">
    <name type="scientific">Polytolypa hystricis (strain UAMH7299)</name>
    <dbReference type="NCBI Taxonomy" id="1447883"/>
    <lineage>
        <taxon>Eukaryota</taxon>
        <taxon>Fungi</taxon>
        <taxon>Dikarya</taxon>
        <taxon>Ascomycota</taxon>
        <taxon>Pezizomycotina</taxon>
        <taxon>Eurotiomycetes</taxon>
        <taxon>Eurotiomycetidae</taxon>
        <taxon>Onygenales</taxon>
        <taxon>Onygenales incertae sedis</taxon>
        <taxon>Polytolypa</taxon>
    </lineage>
</organism>
<sequence length="409" mass="45175">MVKIAPFEVELWLNKYIPLSKHFVSSSCPLPITLNELRSLSDKPVSPDHDPIPESLFSAALHYGTPGGLPKLRETIATLYSIKTPTPLPAKNVLITPGATPANFEILHALCGKGDHIIVHYPTYQQLYSIPEALGAEVSLWRSKEEDKWAVDVEELKGMIKPNTKAIIINNPQNPTGAILTRSTLESIIEIARENGITVFSDEVYRPLFHSISPADPEFPPSVLSLGYDNVVVSGSMSKAYSLPGIRVGWIASRSDEIIHRCVNWHSYTAISVSQLDESAAAFALDSSVLHNLIKRNNDLARRNLSILESFIEKYRWACEWAKPVASTVAFVKFSKMGKSVDDVAFCELLLAAKGVMFAPGSKCFGNGVDFKGYVRVGYVIETEKLEEVLRLVGEYLEEGFESVPVAKK</sequence>
<feature type="domain" description="Aminotransferase class I/classII large" evidence="3">
    <location>
        <begin position="56"/>
        <end position="391"/>
    </location>
</feature>
<reference evidence="4 5" key="1">
    <citation type="submission" date="2017-10" db="EMBL/GenBank/DDBJ databases">
        <title>Comparative genomics in systemic dimorphic fungi from Ajellomycetaceae.</title>
        <authorList>
            <person name="Munoz J.F."/>
            <person name="Mcewen J.G."/>
            <person name="Clay O.K."/>
            <person name="Cuomo C.A."/>
        </authorList>
    </citation>
    <scope>NUCLEOTIDE SEQUENCE [LARGE SCALE GENOMIC DNA]</scope>
    <source>
        <strain evidence="4 5">UAMH7299</strain>
    </source>
</reference>
<dbReference type="SUPFAM" id="SSF53383">
    <property type="entry name" value="PLP-dependent transferases"/>
    <property type="match status" value="1"/>
</dbReference>
<evidence type="ECO:0000256" key="1">
    <source>
        <dbReference type="ARBA" id="ARBA00007441"/>
    </source>
</evidence>
<name>A0A2B7XZG8_POLH7</name>
<evidence type="ECO:0000313" key="4">
    <source>
        <dbReference type="EMBL" id="PGH13867.1"/>
    </source>
</evidence>
<dbReference type="AlphaFoldDB" id="A0A2B7XZG8"/>
<dbReference type="Proteomes" id="UP000224634">
    <property type="component" value="Unassembled WGS sequence"/>
</dbReference>
<evidence type="ECO:0000313" key="5">
    <source>
        <dbReference type="Proteomes" id="UP000224634"/>
    </source>
</evidence>
<dbReference type="CDD" id="cd00609">
    <property type="entry name" value="AAT_like"/>
    <property type="match status" value="1"/>
</dbReference>
<dbReference type="OrthoDB" id="7042322at2759"/>
<comment type="caution">
    <text evidence="4">The sequence shown here is derived from an EMBL/GenBank/DDBJ whole genome shotgun (WGS) entry which is preliminary data.</text>
</comment>
<dbReference type="Gene3D" id="3.90.1150.10">
    <property type="entry name" value="Aspartate Aminotransferase, domain 1"/>
    <property type="match status" value="1"/>
</dbReference>
<evidence type="ECO:0000259" key="3">
    <source>
        <dbReference type="Pfam" id="PF00155"/>
    </source>
</evidence>
<dbReference type="InterPro" id="IPR004838">
    <property type="entry name" value="NHTrfase_class1_PyrdxlP-BS"/>
</dbReference>
<dbReference type="PANTHER" id="PTHR43510">
    <property type="entry name" value="AMINOTRANSFERASE FUNCTION, HYPOTHETICAL (EUROFUNG)"/>
    <property type="match status" value="1"/>
</dbReference>
<dbReference type="GO" id="GO:0003824">
    <property type="term" value="F:catalytic activity"/>
    <property type="evidence" value="ECO:0007669"/>
    <property type="project" value="InterPro"/>
</dbReference>
<dbReference type="Gene3D" id="3.40.640.10">
    <property type="entry name" value="Type I PLP-dependent aspartate aminotransferase-like (Major domain)"/>
    <property type="match status" value="1"/>
</dbReference>
<dbReference type="Pfam" id="PF00155">
    <property type="entry name" value="Aminotran_1_2"/>
    <property type="match status" value="1"/>
</dbReference>
<dbReference type="STRING" id="1447883.A0A2B7XZG8"/>
<dbReference type="PROSITE" id="PS00105">
    <property type="entry name" value="AA_TRANSFER_CLASS_1"/>
    <property type="match status" value="1"/>
</dbReference>
<dbReference type="EMBL" id="PDNA01000099">
    <property type="protein sequence ID" value="PGH13867.1"/>
    <property type="molecule type" value="Genomic_DNA"/>
</dbReference>
<evidence type="ECO:0000256" key="2">
    <source>
        <dbReference type="ARBA" id="ARBA00022898"/>
    </source>
</evidence>
<keyword evidence="5" id="KW-1185">Reference proteome</keyword>
<accession>A0A2B7XZG8</accession>
<keyword evidence="2" id="KW-0663">Pyridoxal phosphate</keyword>
<protein>
    <recommendedName>
        <fullName evidence="3">Aminotransferase class I/classII large domain-containing protein</fullName>
    </recommendedName>
</protein>
<gene>
    <name evidence="4" type="ORF">AJ80_06136</name>
</gene>
<dbReference type="GO" id="GO:0030170">
    <property type="term" value="F:pyridoxal phosphate binding"/>
    <property type="evidence" value="ECO:0007669"/>
    <property type="project" value="InterPro"/>
</dbReference>
<dbReference type="InterPro" id="IPR004839">
    <property type="entry name" value="Aminotransferase_I/II_large"/>
</dbReference>
<dbReference type="InterPro" id="IPR015422">
    <property type="entry name" value="PyrdxlP-dep_Trfase_small"/>
</dbReference>
<dbReference type="PANTHER" id="PTHR43510:SF1">
    <property type="entry name" value="AMINOTRANSFERASE FUNCTION, HYPOTHETICAL (EUROFUNG)"/>
    <property type="match status" value="1"/>
</dbReference>
<comment type="similarity">
    <text evidence="1">Belongs to the class-I pyridoxal-phosphate-dependent aminotransferase family.</text>
</comment>
<dbReference type="InterPro" id="IPR015421">
    <property type="entry name" value="PyrdxlP-dep_Trfase_major"/>
</dbReference>